<comment type="subunit">
    <text evidence="8">Component of the Mediator complex.</text>
</comment>
<organism evidence="10 11">
    <name type="scientific">[Candida] anglica</name>
    <dbReference type="NCBI Taxonomy" id="148631"/>
    <lineage>
        <taxon>Eukaryota</taxon>
        <taxon>Fungi</taxon>
        <taxon>Dikarya</taxon>
        <taxon>Ascomycota</taxon>
        <taxon>Saccharomycotina</taxon>
        <taxon>Pichiomycetes</taxon>
        <taxon>Debaryomycetaceae</taxon>
        <taxon>Kurtzmaniella</taxon>
    </lineage>
</organism>
<comment type="subcellular location">
    <subcellularLocation>
        <location evidence="1 8">Nucleus</location>
    </subcellularLocation>
</comment>
<keyword evidence="11" id="KW-1185">Reference proteome</keyword>
<evidence type="ECO:0000256" key="8">
    <source>
        <dbReference type="RuleBase" id="RU364140"/>
    </source>
</evidence>
<dbReference type="InterPro" id="IPR019313">
    <property type="entry name" value="Mediator_Med17"/>
</dbReference>
<dbReference type="Pfam" id="PF10156">
    <property type="entry name" value="Med17"/>
    <property type="match status" value="1"/>
</dbReference>
<dbReference type="EMBL" id="OZ004259">
    <property type="protein sequence ID" value="CAK7919088.1"/>
    <property type="molecule type" value="Genomic_DNA"/>
</dbReference>
<dbReference type="PANTHER" id="PTHR13114">
    <property type="entry name" value="MEDIATOR OF RNA POLYMERASE II TRANSCRIPTION SUBUNIT 17"/>
    <property type="match status" value="1"/>
</dbReference>
<evidence type="ECO:0000256" key="4">
    <source>
        <dbReference type="ARBA" id="ARBA00023015"/>
    </source>
</evidence>
<evidence type="ECO:0000256" key="2">
    <source>
        <dbReference type="ARBA" id="ARBA00005635"/>
    </source>
</evidence>
<gene>
    <name evidence="10" type="primary">SRB4</name>
    <name evidence="8" type="synonym">MED17</name>
    <name evidence="10" type="ORF">CAAN4_G16270</name>
</gene>
<sequence length="584" mass="66135">MDGKIYLGLDSKLYGEGHKDPFIQDEDKLSIAELIPRILQERESFLNITEESLAKEIEEEASRSDVEAVDSATKFEGSPDEQGEEETDALGTYETFTKNKHELAKLIGGALNETSLSLDFVSLLISSVKPNLGKSTISPLLSKNVPLGSLAADRIESTGPNNSKECAAIGQGWKLESLTKITDSLRTASIRLNEQVLRERNYWENVHTVLQNGEVLYKARDPTTGHRGIGVKYGYGDSGSNYHDKGLAILKRNIDGNVSLLPILNEVSSRGGTTTKVAEKVHKYIRVKILSKIDDDYMLTGQSVFNSKSILGGKDAIINDIEKARYFLFEEDLFHQLTREAKTLINYNVSIISNKIIIEVYEHIIEIEAVVYDENNEEELNNLYQNINRESSMNNSKAQHILIFLKLMLCCFYKYNLDLRRDVPTARAKWKLANSHPLILRPLLGHIRHEINFKNVQYVLGNLLADFDKDTYKIRAKKYSTLSPIGETKTIRDIFEKSTKSPKSELKVKLVHPTNGKVLKIDVTLSATESYCNLIVNLVVNRYNSLQTYKEDKDSLKLLEVKVTEIYDVEECLEWIISKFINKT</sequence>
<accession>A0ABP0EIF8</accession>
<keyword evidence="4 8" id="KW-0805">Transcription regulation</keyword>
<evidence type="ECO:0000256" key="1">
    <source>
        <dbReference type="ARBA" id="ARBA00004123"/>
    </source>
</evidence>
<evidence type="ECO:0000256" key="7">
    <source>
        <dbReference type="ARBA" id="ARBA00032014"/>
    </source>
</evidence>
<comment type="similarity">
    <text evidence="2 8">Belongs to the Mediator complex subunit 17 family.</text>
</comment>
<keyword evidence="5 8" id="KW-0804">Transcription</keyword>
<keyword evidence="6 8" id="KW-0539">Nucleus</keyword>
<evidence type="ECO:0000256" key="9">
    <source>
        <dbReference type="SAM" id="MobiDB-lite"/>
    </source>
</evidence>
<evidence type="ECO:0000313" key="11">
    <source>
        <dbReference type="Proteomes" id="UP001497600"/>
    </source>
</evidence>
<name>A0ABP0EIF8_9ASCO</name>
<evidence type="ECO:0000256" key="5">
    <source>
        <dbReference type="ARBA" id="ARBA00023163"/>
    </source>
</evidence>
<dbReference type="PANTHER" id="PTHR13114:SF7">
    <property type="entry name" value="MEDIATOR OF RNA POLYMERASE II TRANSCRIPTION SUBUNIT 17"/>
    <property type="match status" value="1"/>
</dbReference>
<proteinExistence type="inferred from homology"/>
<reference evidence="10 11" key="1">
    <citation type="submission" date="2024-01" db="EMBL/GenBank/DDBJ databases">
        <authorList>
            <consortium name="Genoscope - CEA"/>
            <person name="William W."/>
        </authorList>
    </citation>
    <scope>NUCLEOTIDE SEQUENCE [LARGE SCALE GENOMIC DNA]</scope>
    <source>
        <strain evidence="10 11">29B2s-10</strain>
    </source>
</reference>
<dbReference type="Gene3D" id="6.10.250.2620">
    <property type="match status" value="1"/>
</dbReference>
<keyword evidence="8" id="KW-0010">Activator</keyword>
<comment type="function">
    <text evidence="8">Component of the Mediator complex, a coactivator involved in the regulated transcription of nearly all RNA polymerase II-dependent genes. Mediator functions as a bridge to convey information from gene-specific regulatory proteins to the basal RNA polymerase II transcription machinery. Mediator is recruited to promoters by direct interactions with regulatory proteins and serves as a scaffold for the assembly of a functional preinitiation complex with RNA polymerase II and the general transcription factors.</text>
</comment>
<protein>
    <recommendedName>
        <fullName evidence="3 8">Mediator of RNA polymerase II transcription subunit 17</fullName>
    </recommendedName>
    <alternativeName>
        <fullName evidence="7 8">Mediator complex subunit 17</fullName>
    </alternativeName>
</protein>
<evidence type="ECO:0000313" key="10">
    <source>
        <dbReference type="EMBL" id="CAK7919088.1"/>
    </source>
</evidence>
<feature type="region of interest" description="Disordered" evidence="9">
    <location>
        <begin position="58"/>
        <end position="86"/>
    </location>
</feature>
<dbReference type="Proteomes" id="UP001497600">
    <property type="component" value="Chromosome G"/>
</dbReference>
<evidence type="ECO:0000256" key="6">
    <source>
        <dbReference type="ARBA" id="ARBA00023242"/>
    </source>
</evidence>
<evidence type="ECO:0000256" key="3">
    <source>
        <dbReference type="ARBA" id="ARBA00019610"/>
    </source>
</evidence>